<evidence type="ECO:0000313" key="3">
    <source>
        <dbReference type="Proteomes" id="UP000025241"/>
    </source>
</evidence>
<evidence type="ECO:0000313" key="2">
    <source>
        <dbReference type="EMBL" id="CDF86269.1"/>
    </source>
</evidence>
<organism evidence="2 3">
    <name type="scientific">Pseudomonas knackmussii (strain DSM 6978 / CCUG 54928 / LMG 23759 / B13)</name>
    <dbReference type="NCBI Taxonomy" id="1301098"/>
    <lineage>
        <taxon>Bacteria</taxon>
        <taxon>Pseudomonadati</taxon>
        <taxon>Pseudomonadota</taxon>
        <taxon>Gammaproteobacteria</taxon>
        <taxon>Pseudomonadales</taxon>
        <taxon>Pseudomonadaceae</taxon>
        <taxon>Pseudomonas</taxon>
    </lineage>
</organism>
<dbReference type="EMBL" id="HG322950">
    <property type="protein sequence ID" value="CDF86269.1"/>
    <property type="molecule type" value="Genomic_DNA"/>
</dbReference>
<reference evidence="2 3" key="2">
    <citation type="submission" date="2014-05" db="EMBL/GenBank/DDBJ databases">
        <title>Genome sequence of the 3-chlorobenzoate degrading bacterium Pseudomonas knackmussii B13 shows multiple evidence for horizontal gene transfer.</title>
        <authorList>
            <person name="Miyazaki R."/>
            <person name="Bertelli C."/>
            <person name="Falquet L."/>
            <person name="Robinson-Rechavi M."/>
            <person name="Gharib W."/>
            <person name="Roy S."/>
            <person name="Van der Meer J.R."/>
        </authorList>
    </citation>
    <scope>NUCLEOTIDE SEQUENCE [LARGE SCALE GENOMIC DNA]</scope>
    <source>
        <strain evidence="2 3">B13</strain>
    </source>
</reference>
<accession>A0A024HNN3</accession>
<name>A0A024HNN3_PSEKB</name>
<dbReference type="KEGG" id="pkc:PKB_4954"/>
<sequence>MESVRRHIESQVLSLTGLALGGVDFESPKGDPGLFGPDSACWKVHGDFSSMLIGGISALLLQMLHPSALGGVWDHSNFRADMLGRLRRTGQFISTTTYGSQADAEKLIARVIRIHESVTGTLPDGTPYAASDPELLTWVHVAEVSCFLKSHLRYLNPDLPGSEQDRYYDEIALVAERLGARNVPRSRQAVEEYLERMRPHLRYDERTREVVDVLLNAPAPSSFAKPFGVLMMRAGIDLLPEWSADMLGLSLRPIQRQLIRASVKRSVPLLRWAVRNGSLHRARRRMGLPPLR</sequence>
<feature type="domain" description="ER-bound oxygenase mpaB/mpaB'/Rubber oxygenase catalytic" evidence="1">
    <location>
        <begin position="42"/>
        <end position="272"/>
    </location>
</feature>
<dbReference type="InterPro" id="IPR018713">
    <property type="entry name" value="MPAB/Lcp_cat_dom"/>
</dbReference>
<gene>
    <name evidence="2" type="ORF">PKB_4954</name>
</gene>
<dbReference type="GO" id="GO:0016491">
    <property type="term" value="F:oxidoreductase activity"/>
    <property type="evidence" value="ECO:0007669"/>
    <property type="project" value="InterPro"/>
</dbReference>
<dbReference type="OrthoDB" id="108890at2"/>
<evidence type="ECO:0000259" key="1">
    <source>
        <dbReference type="Pfam" id="PF09995"/>
    </source>
</evidence>
<dbReference type="AlphaFoldDB" id="A0A024HNN3"/>
<dbReference type="RefSeq" id="WP_043255282.1">
    <property type="nucleotide sequence ID" value="NZ_HG322950.1"/>
</dbReference>
<keyword evidence="3" id="KW-1185">Reference proteome</keyword>
<protein>
    <recommendedName>
        <fullName evidence="1">ER-bound oxygenase mpaB/mpaB'/Rubber oxygenase catalytic domain-containing protein</fullName>
    </recommendedName>
</protein>
<dbReference type="PANTHER" id="PTHR36151">
    <property type="entry name" value="BLR2777 PROTEIN"/>
    <property type="match status" value="1"/>
</dbReference>
<dbReference type="Pfam" id="PF09995">
    <property type="entry name" value="MPAB_Lcp_cat"/>
    <property type="match status" value="1"/>
</dbReference>
<dbReference type="STRING" id="1301098.PKB_4954"/>
<dbReference type="Proteomes" id="UP000025241">
    <property type="component" value="Chromosome I"/>
</dbReference>
<dbReference type="PATRIC" id="fig|1301098.3.peg.4936"/>
<proteinExistence type="predicted"/>
<dbReference type="HOGENOM" id="CLU_059206_0_1_6"/>
<dbReference type="eggNOG" id="COG3662">
    <property type="taxonomic scope" value="Bacteria"/>
</dbReference>
<dbReference type="PANTHER" id="PTHR36151:SF3">
    <property type="entry name" value="ER-BOUND OXYGENASE MPAB_MPAB'_RUBBER OXYGENASE CATALYTIC DOMAIN-CONTAINING PROTEIN"/>
    <property type="match status" value="1"/>
</dbReference>
<reference evidence="2 3" key="1">
    <citation type="submission" date="2013-03" db="EMBL/GenBank/DDBJ databases">
        <authorList>
            <person name="Linke B."/>
        </authorList>
    </citation>
    <scope>NUCLEOTIDE SEQUENCE [LARGE SCALE GENOMIC DNA]</scope>
    <source>
        <strain evidence="2 3">B13</strain>
    </source>
</reference>